<dbReference type="KEGG" id="vg:64766146"/>
<dbReference type="InterPro" id="IPR055657">
    <property type="entry name" value="DUF7233"/>
</dbReference>
<name>A0A4Y6EIR6_9CAUD</name>
<reference evidence="2 3" key="1">
    <citation type="submission" date="2019-05" db="EMBL/GenBank/DDBJ databases">
        <authorList>
            <person name="Pope W.H."/>
            <person name="Garlena R.A."/>
            <person name="Russell D.A."/>
            <person name="Jacobs-Sera D."/>
            <person name="Hatfull G.F."/>
        </authorList>
    </citation>
    <scope>NUCLEOTIDE SEQUENCE [LARGE SCALE GENOMIC DNA]</scope>
</reference>
<dbReference type="EMBL" id="MK977695">
    <property type="protein sequence ID" value="QDF18613.1"/>
    <property type="molecule type" value="Genomic_DNA"/>
</dbReference>
<evidence type="ECO:0000313" key="3">
    <source>
        <dbReference type="Proteomes" id="UP000318375"/>
    </source>
</evidence>
<feature type="domain" description="DUF7233" evidence="1">
    <location>
        <begin position="5"/>
        <end position="100"/>
    </location>
</feature>
<keyword evidence="3" id="KW-1185">Reference proteome</keyword>
<accession>A0A4Y6EIR6</accession>
<gene>
    <name evidence="2" type="primary">127</name>
    <name evidence="2" type="ORF">SEA_PUPPER_127</name>
</gene>
<organism evidence="2 3">
    <name type="scientific">Gordonia phage Pupper</name>
    <dbReference type="NCBI Taxonomy" id="2571249"/>
    <lineage>
        <taxon>Viruses</taxon>
        <taxon>Duplodnaviria</taxon>
        <taxon>Heunggongvirae</taxon>
        <taxon>Uroviricota</taxon>
        <taxon>Caudoviricetes</taxon>
        <taxon>Puppervirus</taxon>
        <taxon>Puppervirus Pupper</taxon>
    </lineage>
</organism>
<protein>
    <recommendedName>
        <fullName evidence="1">DUF7233 domain-containing protein</fullName>
    </recommendedName>
</protein>
<evidence type="ECO:0000313" key="2">
    <source>
        <dbReference type="EMBL" id="QDF18613.1"/>
    </source>
</evidence>
<dbReference type="Proteomes" id="UP000318375">
    <property type="component" value="Segment"/>
</dbReference>
<evidence type="ECO:0000259" key="1">
    <source>
        <dbReference type="Pfam" id="PF23880"/>
    </source>
</evidence>
<dbReference type="RefSeq" id="YP_010058915.1">
    <property type="nucleotide sequence ID" value="NC_054723.1"/>
</dbReference>
<sequence length="100" mass="11059">MAQGETVIDFITDFQIEFGAQMFVPLDTEILNITADGNTLIFQCHCVYDYGPFADAYAPPFEFQALLFQVTLFGEFVDPQEVTCISSPSGDGSRVTTSKE</sequence>
<dbReference type="Pfam" id="PF23880">
    <property type="entry name" value="DUF7233"/>
    <property type="match status" value="1"/>
</dbReference>
<proteinExistence type="predicted"/>
<dbReference type="GeneID" id="64766146"/>